<dbReference type="InterPro" id="IPR043138">
    <property type="entry name" value="GGT_lsub"/>
</dbReference>
<dbReference type="GO" id="GO:0036374">
    <property type="term" value="F:glutathione hydrolase activity"/>
    <property type="evidence" value="ECO:0007669"/>
    <property type="project" value="UniProtKB-EC"/>
</dbReference>
<dbReference type="SUPFAM" id="SSF56235">
    <property type="entry name" value="N-terminal nucleophile aminohydrolases (Ntn hydrolases)"/>
    <property type="match status" value="1"/>
</dbReference>
<accession>A0ABU0J8R1</accession>
<dbReference type="PRINTS" id="PR01210">
    <property type="entry name" value="GGTRANSPTASE"/>
</dbReference>
<dbReference type="InterPro" id="IPR052896">
    <property type="entry name" value="GGT-like_enzyme"/>
</dbReference>
<keyword evidence="3" id="KW-1185">Reference proteome</keyword>
<dbReference type="EC" id="2.3.2.2" evidence="2"/>
<keyword evidence="2" id="KW-0012">Acyltransferase</keyword>
<dbReference type="Proteomes" id="UP001242480">
    <property type="component" value="Unassembled WGS sequence"/>
</dbReference>
<feature type="region of interest" description="Disordered" evidence="1">
    <location>
        <begin position="508"/>
        <end position="530"/>
    </location>
</feature>
<dbReference type="PANTHER" id="PTHR43881">
    <property type="entry name" value="GAMMA-GLUTAMYLTRANSPEPTIDASE (AFU_ORTHOLOGUE AFUA_4G13580)"/>
    <property type="match status" value="1"/>
</dbReference>
<reference evidence="2 3" key="1">
    <citation type="submission" date="2023-07" db="EMBL/GenBank/DDBJ databases">
        <title>Genomic Encyclopedia of Type Strains, Phase IV (KMG-IV): sequencing the most valuable type-strain genomes for metagenomic binning, comparative biology and taxonomic classification.</title>
        <authorList>
            <person name="Goeker M."/>
        </authorList>
    </citation>
    <scope>NUCLEOTIDE SEQUENCE [LARGE SCALE GENOMIC DNA]</scope>
    <source>
        <strain evidence="2 3">DSM 19619</strain>
    </source>
</reference>
<sequence>MIETPVFAHAAVAAPHRLAAETGQRILIQGGNALEAMVAMAATIAVVYPHNNALGGDGFWLVADRARRVHFIDACGPAGAGAGIPAYRDLGHDTIPPRGPLAALTVPGTVGGWMLALEMAKAFGGRLPLDMLMGDAIRHAREGVPVSASQARVAPEAFAALREVPGFAPLFMREGQPLAAGAPMVQAALADTLEQITHAGLADFYRGDVGREMAADLERFGSPVTRIDLERYEARLRQPLSLPIAGGRVHGSPPPTQGLSTLVSLGLFERLGVRRAESFEHIHGLIEAVKRATAVRDRVVTDPDHLTEDPAAFLAPAFLDRQAAAISRTSAAPAPPLDAKGDTVWMGAVDQDGLAVSFIQSVFWDFGSGLVLPRTGVLMQNRGLSFSLDPSARNPLHPGRKPFHTLNPALALFDDGAVMPFGTMGGEAQPQILAQLFSRVRLGLSLAEAIDAPRFVLGRQPGEREVVLRLENRFDEALIQALGRAGHPVAVEAVPYADQFGHAGALRRHRRDGRVEAAHDPRADGGAMGV</sequence>
<feature type="compositionally biased region" description="Basic and acidic residues" evidence="1">
    <location>
        <begin position="513"/>
        <end position="523"/>
    </location>
</feature>
<dbReference type="EC" id="3.4.19.13" evidence="2"/>
<dbReference type="RefSeq" id="WP_307274801.1">
    <property type="nucleotide sequence ID" value="NZ_JAUSVX010000006.1"/>
</dbReference>
<dbReference type="Gene3D" id="1.10.246.130">
    <property type="match status" value="1"/>
</dbReference>
<proteinExistence type="predicted"/>
<dbReference type="Pfam" id="PF01019">
    <property type="entry name" value="G_glu_transpept"/>
    <property type="match status" value="1"/>
</dbReference>
<keyword evidence="2" id="KW-0808">Transferase</keyword>
<keyword evidence="2" id="KW-0378">Hydrolase</keyword>
<dbReference type="Gene3D" id="3.60.20.40">
    <property type="match status" value="1"/>
</dbReference>
<evidence type="ECO:0000313" key="3">
    <source>
        <dbReference type="Proteomes" id="UP001242480"/>
    </source>
</evidence>
<protein>
    <submittedName>
        <fullName evidence="2">Gamma-glutamyltranspeptidase/glutathione hydrolase</fullName>
        <ecNumber evidence="2">2.3.2.2</ecNumber>
        <ecNumber evidence="2">3.4.19.13</ecNumber>
    </submittedName>
</protein>
<organism evidence="2 3">
    <name type="scientific">Labrys wisconsinensis</name>
    <dbReference type="NCBI Taxonomy" id="425677"/>
    <lineage>
        <taxon>Bacteria</taxon>
        <taxon>Pseudomonadati</taxon>
        <taxon>Pseudomonadota</taxon>
        <taxon>Alphaproteobacteria</taxon>
        <taxon>Hyphomicrobiales</taxon>
        <taxon>Xanthobacteraceae</taxon>
        <taxon>Labrys</taxon>
    </lineage>
</organism>
<dbReference type="EMBL" id="JAUSVX010000006">
    <property type="protein sequence ID" value="MDQ0470658.1"/>
    <property type="molecule type" value="Genomic_DNA"/>
</dbReference>
<dbReference type="GO" id="GO:0103068">
    <property type="term" value="F:leukotriene C4 gamma-glutamyl transferase activity"/>
    <property type="evidence" value="ECO:0007669"/>
    <property type="project" value="UniProtKB-EC"/>
</dbReference>
<dbReference type="InterPro" id="IPR043137">
    <property type="entry name" value="GGT_ssub_C"/>
</dbReference>
<evidence type="ECO:0000256" key="1">
    <source>
        <dbReference type="SAM" id="MobiDB-lite"/>
    </source>
</evidence>
<dbReference type="PANTHER" id="PTHR43881:SF5">
    <property type="entry name" value="GAMMA-GLUTAMYLTRANSPEPTIDASE"/>
    <property type="match status" value="1"/>
</dbReference>
<dbReference type="InterPro" id="IPR029055">
    <property type="entry name" value="Ntn_hydrolases_N"/>
</dbReference>
<comment type="caution">
    <text evidence="2">The sequence shown here is derived from an EMBL/GenBank/DDBJ whole genome shotgun (WGS) entry which is preliminary data.</text>
</comment>
<gene>
    <name evidence="2" type="ORF">QO011_003677</name>
</gene>
<evidence type="ECO:0000313" key="2">
    <source>
        <dbReference type="EMBL" id="MDQ0470658.1"/>
    </source>
</evidence>
<name>A0ABU0J8R1_9HYPH</name>